<dbReference type="CDD" id="cd01335">
    <property type="entry name" value="Radical_SAM"/>
    <property type="match status" value="1"/>
</dbReference>
<dbReference type="EMBL" id="WTPX01000004">
    <property type="protein sequence ID" value="NNJ24153.1"/>
    <property type="molecule type" value="Genomic_DNA"/>
</dbReference>
<gene>
    <name evidence="13 16" type="primary">bioB</name>
    <name evidence="16" type="ORF">LzC2_02030</name>
</gene>
<dbReference type="PANTHER" id="PTHR22976:SF2">
    <property type="entry name" value="BIOTIN SYNTHASE, MITOCHONDRIAL"/>
    <property type="match status" value="1"/>
</dbReference>
<keyword evidence="7 13" id="KW-0001">2Fe-2S</keyword>
<comment type="pathway">
    <text evidence="1 13">Cofactor biosynthesis; biotin biosynthesis; biotin from 7,8-diaminononanoate: step 2/2.</text>
</comment>
<keyword evidence="10 13" id="KW-0408">Iron</keyword>
<comment type="catalytic activity">
    <reaction evidence="12 13">
        <text>(4R,5S)-dethiobiotin + (sulfur carrier)-SH + 2 reduced [2Fe-2S]-[ferredoxin] + 2 S-adenosyl-L-methionine = (sulfur carrier)-H + biotin + 2 5'-deoxyadenosine + 2 L-methionine + 2 oxidized [2Fe-2S]-[ferredoxin]</text>
        <dbReference type="Rhea" id="RHEA:22060"/>
        <dbReference type="Rhea" id="RHEA-COMP:10000"/>
        <dbReference type="Rhea" id="RHEA-COMP:10001"/>
        <dbReference type="Rhea" id="RHEA-COMP:14737"/>
        <dbReference type="Rhea" id="RHEA-COMP:14739"/>
        <dbReference type="ChEBI" id="CHEBI:17319"/>
        <dbReference type="ChEBI" id="CHEBI:29917"/>
        <dbReference type="ChEBI" id="CHEBI:33737"/>
        <dbReference type="ChEBI" id="CHEBI:33738"/>
        <dbReference type="ChEBI" id="CHEBI:57586"/>
        <dbReference type="ChEBI" id="CHEBI:57844"/>
        <dbReference type="ChEBI" id="CHEBI:59789"/>
        <dbReference type="ChEBI" id="CHEBI:64428"/>
        <dbReference type="ChEBI" id="CHEBI:149473"/>
        <dbReference type="EC" id="2.8.1.6"/>
    </reaction>
</comment>
<evidence type="ECO:0000256" key="3">
    <source>
        <dbReference type="ARBA" id="ARBA00012236"/>
    </source>
</evidence>
<dbReference type="NCBIfam" id="TIGR00433">
    <property type="entry name" value="bioB"/>
    <property type="match status" value="1"/>
</dbReference>
<keyword evidence="8 13" id="KW-0479">Metal-binding</keyword>
<evidence type="ECO:0000256" key="6">
    <source>
        <dbReference type="ARBA" id="ARBA00022691"/>
    </source>
</evidence>
<evidence type="ECO:0000256" key="7">
    <source>
        <dbReference type="ARBA" id="ARBA00022714"/>
    </source>
</evidence>
<dbReference type="Gene3D" id="3.20.20.70">
    <property type="entry name" value="Aldolase class I"/>
    <property type="match status" value="1"/>
</dbReference>
<evidence type="ECO:0000256" key="5">
    <source>
        <dbReference type="ARBA" id="ARBA00022679"/>
    </source>
</evidence>
<feature type="binding site" evidence="13">
    <location>
        <position position="112"/>
    </location>
    <ligand>
        <name>[2Fe-2S] cluster</name>
        <dbReference type="ChEBI" id="CHEBI:190135"/>
    </ligand>
</feature>
<accession>A0ABX1V8I7</accession>
<comment type="similarity">
    <text evidence="2 13">Belongs to the radical SAM superfamily. Biotin synthase family.</text>
</comment>
<feature type="binding site" evidence="13">
    <location>
        <position position="204"/>
    </location>
    <ligand>
        <name>[2Fe-2S] cluster</name>
        <dbReference type="ChEBI" id="CHEBI:190135"/>
    </ligand>
</feature>
<feature type="binding site" evidence="13">
    <location>
        <position position="75"/>
    </location>
    <ligand>
        <name>[4Fe-4S] cluster</name>
        <dbReference type="ChEBI" id="CHEBI:49883"/>
        <note>4Fe-4S-S-AdoMet</note>
    </ligand>
</feature>
<evidence type="ECO:0000259" key="15">
    <source>
        <dbReference type="PROSITE" id="PS51918"/>
    </source>
</evidence>
<feature type="domain" description="Radical SAM core" evidence="15">
    <location>
        <begin position="50"/>
        <end position="279"/>
    </location>
</feature>
<comment type="subunit">
    <text evidence="13">Homodimer.</text>
</comment>
<feature type="region of interest" description="Disordered" evidence="14">
    <location>
        <begin position="335"/>
        <end position="375"/>
    </location>
</feature>
<dbReference type="EC" id="2.8.1.6" evidence="3 13"/>
<feature type="binding site" evidence="13">
    <location>
        <position position="144"/>
    </location>
    <ligand>
        <name>[2Fe-2S] cluster</name>
        <dbReference type="ChEBI" id="CHEBI:190135"/>
    </ligand>
</feature>
<dbReference type="RefSeq" id="WP_171182798.1">
    <property type="nucleotide sequence ID" value="NZ_WTPX01000004.1"/>
</dbReference>
<keyword evidence="5 13" id="KW-0808">Transferase</keyword>
<keyword evidence="17" id="KW-1185">Reference proteome</keyword>
<dbReference type="InterPro" id="IPR007197">
    <property type="entry name" value="rSAM"/>
</dbReference>
<feature type="binding site" evidence="13">
    <location>
        <position position="72"/>
    </location>
    <ligand>
        <name>[4Fe-4S] cluster</name>
        <dbReference type="ChEBI" id="CHEBI:49883"/>
        <note>4Fe-4S-S-AdoMet</note>
    </ligand>
</feature>
<evidence type="ECO:0000256" key="12">
    <source>
        <dbReference type="ARBA" id="ARBA00051157"/>
    </source>
</evidence>
<dbReference type="HAMAP" id="MF_01694">
    <property type="entry name" value="BioB"/>
    <property type="match status" value="1"/>
</dbReference>
<evidence type="ECO:0000313" key="17">
    <source>
        <dbReference type="Proteomes" id="UP000609651"/>
    </source>
</evidence>
<dbReference type="SUPFAM" id="SSF102114">
    <property type="entry name" value="Radical SAM enzymes"/>
    <property type="match status" value="1"/>
</dbReference>
<protein>
    <recommendedName>
        <fullName evidence="3 13">Biotin synthase</fullName>
        <ecNumber evidence="3 13">2.8.1.6</ecNumber>
    </recommendedName>
</protein>
<dbReference type="GO" id="GO:0004076">
    <property type="term" value="F:biotin synthase activity"/>
    <property type="evidence" value="ECO:0007669"/>
    <property type="project" value="UniProtKB-EC"/>
</dbReference>
<proteinExistence type="inferred from homology"/>
<dbReference type="SFLD" id="SFLDS00029">
    <property type="entry name" value="Radical_SAM"/>
    <property type="match status" value="1"/>
</dbReference>
<dbReference type="SMART" id="SM00876">
    <property type="entry name" value="BATS"/>
    <property type="match status" value="1"/>
</dbReference>
<dbReference type="PANTHER" id="PTHR22976">
    <property type="entry name" value="BIOTIN SYNTHASE"/>
    <property type="match status" value="1"/>
</dbReference>
<dbReference type="Proteomes" id="UP000609651">
    <property type="component" value="Unassembled WGS sequence"/>
</dbReference>
<name>A0ABX1V8I7_9PLAN</name>
<dbReference type="SFLD" id="SFLDG01060">
    <property type="entry name" value="BATS_domain_containing"/>
    <property type="match status" value="1"/>
</dbReference>
<evidence type="ECO:0000256" key="4">
    <source>
        <dbReference type="ARBA" id="ARBA00022485"/>
    </source>
</evidence>
<dbReference type="InterPro" id="IPR058240">
    <property type="entry name" value="rSAM_sf"/>
</dbReference>
<evidence type="ECO:0000256" key="8">
    <source>
        <dbReference type="ARBA" id="ARBA00022723"/>
    </source>
</evidence>
<comment type="cofactor">
    <cofactor evidence="13">
        <name>[4Fe-4S] cluster</name>
        <dbReference type="ChEBI" id="CHEBI:49883"/>
    </cofactor>
    <text evidence="13">Binds 1 [4Fe-4S] cluster. The cluster is coordinated with 3 cysteines and an exchangeable S-adenosyl-L-methionine.</text>
</comment>
<comment type="cofactor">
    <cofactor evidence="13">
        <name>[2Fe-2S] cluster</name>
        <dbReference type="ChEBI" id="CHEBI:190135"/>
    </cofactor>
    <text evidence="13">Binds 1 [2Fe-2S] cluster. The cluster is coordinated with 3 cysteines and 1 arginine.</text>
</comment>
<dbReference type="SMART" id="SM00729">
    <property type="entry name" value="Elp3"/>
    <property type="match status" value="1"/>
</dbReference>
<keyword evidence="4 13" id="KW-0004">4Fe-4S</keyword>
<dbReference type="Pfam" id="PF04055">
    <property type="entry name" value="Radical_SAM"/>
    <property type="match status" value="1"/>
</dbReference>
<comment type="function">
    <text evidence="13">Catalyzes the conversion of dethiobiotin (DTB) to biotin by the insertion of a sulfur atom into dethiobiotin via a radical-based mechanism.</text>
</comment>
<evidence type="ECO:0000256" key="2">
    <source>
        <dbReference type="ARBA" id="ARBA00010765"/>
    </source>
</evidence>
<evidence type="ECO:0000313" key="16">
    <source>
        <dbReference type="EMBL" id="NNJ24153.1"/>
    </source>
</evidence>
<dbReference type="InterPro" id="IPR006638">
    <property type="entry name" value="Elp3/MiaA/NifB-like_rSAM"/>
</dbReference>
<organism evidence="16 17">
    <name type="scientific">Alienimonas chondri</name>
    <dbReference type="NCBI Taxonomy" id="2681879"/>
    <lineage>
        <taxon>Bacteria</taxon>
        <taxon>Pseudomonadati</taxon>
        <taxon>Planctomycetota</taxon>
        <taxon>Planctomycetia</taxon>
        <taxon>Planctomycetales</taxon>
        <taxon>Planctomycetaceae</taxon>
        <taxon>Alienimonas</taxon>
    </lineage>
</organism>
<dbReference type="PROSITE" id="PS51918">
    <property type="entry name" value="RADICAL_SAM"/>
    <property type="match status" value="1"/>
</dbReference>
<dbReference type="InterPro" id="IPR010722">
    <property type="entry name" value="BATS_dom"/>
</dbReference>
<dbReference type="InterPro" id="IPR024177">
    <property type="entry name" value="Biotin_synthase"/>
</dbReference>
<evidence type="ECO:0000256" key="1">
    <source>
        <dbReference type="ARBA" id="ARBA00004942"/>
    </source>
</evidence>
<evidence type="ECO:0000256" key="10">
    <source>
        <dbReference type="ARBA" id="ARBA00023004"/>
    </source>
</evidence>
<sequence length="375" mass="39808">MSHAAAYESFADTALAGDSLSREDAKSVLNASDADLLGLMHAAFRVRRAHFGTKVQLYYLKNAKSGLCPEDCRYCSQGRDSSAAIDKYPMLSADRLLAGAADAAKAGAKTYCIVASGRGPSNREVKHVADVATRIKQEHGLHICACLGLLKEGQAEVLKAGGVDRINHNLNTGRGNHDEVVTTHTYDDRLATLKKAREAGLELCSGLIVGMGESSDDLIDAAHELRELQAESVPINFLHAIDGTMFEKRRELDPRYCLKVLALYRFLLPTAELRVAGGREVNLRSLQPLALYAANSLFVSDYLTTAGQAASEDHKMIEDLGFEVVLSGVESDAEFAEPESAAGEPGGLSPQTDEGSPAAGACETSGAGVPAACGV</sequence>
<keyword evidence="6 13" id="KW-0949">S-adenosyl-L-methionine</keyword>
<feature type="binding site" evidence="13">
    <location>
        <position position="68"/>
    </location>
    <ligand>
        <name>[4Fe-4S] cluster</name>
        <dbReference type="ChEBI" id="CHEBI:49883"/>
        <note>4Fe-4S-S-AdoMet</note>
    </ligand>
</feature>
<dbReference type="SFLD" id="SFLDG01278">
    <property type="entry name" value="biotin_synthase_like"/>
    <property type="match status" value="1"/>
</dbReference>
<feature type="binding site" evidence="13">
    <location>
        <position position="274"/>
    </location>
    <ligand>
        <name>[2Fe-2S] cluster</name>
        <dbReference type="ChEBI" id="CHEBI:190135"/>
    </ligand>
</feature>
<keyword evidence="11 13" id="KW-0411">Iron-sulfur</keyword>
<keyword evidence="9 13" id="KW-0093">Biotin biosynthesis</keyword>
<dbReference type="PIRSF" id="PIRSF001619">
    <property type="entry name" value="Biotin_synth"/>
    <property type="match status" value="1"/>
</dbReference>
<comment type="caution">
    <text evidence="16">The sequence shown here is derived from an EMBL/GenBank/DDBJ whole genome shotgun (WGS) entry which is preliminary data.</text>
</comment>
<reference evidence="16 17" key="1">
    <citation type="journal article" date="2020" name="Syst. Appl. Microbiol.">
        <title>Alienimonas chondri sp. nov., a novel planctomycete isolated from the biofilm of the red alga Chondrus crispus.</title>
        <authorList>
            <person name="Vitorino I."/>
            <person name="Albuquerque L."/>
            <person name="Wiegand S."/>
            <person name="Kallscheuer N."/>
            <person name="da Costa M.S."/>
            <person name="Lobo-da-Cunha A."/>
            <person name="Jogler C."/>
            <person name="Lage O.M."/>
        </authorList>
    </citation>
    <scope>NUCLEOTIDE SEQUENCE [LARGE SCALE GENOMIC DNA]</scope>
    <source>
        <strain evidence="16 17">LzC2</strain>
    </source>
</reference>
<dbReference type="InterPro" id="IPR002684">
    <property type="entry name" value="Biotin_synth/BioAB"/>
</dbReference>
<evidence type="ECO:0000256" key="11">
    <source>
        <dbReference type="ARBA" id="ARBA00023014"/>
    </source>
</evidence>
<dbReference type="InterPro" id="IPR013785">
    <property type="entry name" value="Aldolase_TIM"/>
</dbReference>
<evidence type="ECO:0000256" key="14">
    <source>
        <dbReference type="SAM" id="MobiDB-lite"/>
    </source>
</evidence>
<evidence type="ECO:0000256" key="9">
    <source>
        <dbReference type="ARBA" id="ARBA00022756"/>
    </source>
</evidence>
<evidence type="ECO:0000256" key="13">
    <source>
        <dbReference type="HAMAP-Rule" id="MF_01694"/>
    </source>
</evidence>
<dbReference type="Pfam" id="PF06968">
    <property type="entry name" value="BATS"/>
    <property type="match status" value="1"/>
</dbReference>